<proteinExistence type="predicted"/>
<dbReference type="InterPro" id="IPR013103">
    <property type="entry name" value="RVT_2"/>
</dbReference>
<dbReference type="CDD" id="cd09272">
    <property type="entry name" value="RNase_HI_RT_Ty1"/>
    <property type="match status" value="1"/>
</dbReference>
<dbReference type="Pfam" id="PF07727">
    <property type="entry name" value="RVT_2"/>
    <property type="match status" value="1"/>
</dbReference>
<dbReference type="PANTHER" id="PTHR11439:SF521">
    <property type="entry name" value="RNA-DIRECTED DNA POLYMERASE"/>
    <property type="match status" value="1"/>
</dbReference>
<sequence length="297" mass="33845">MLSDLPLGCKPLCCKCIFKRKLKVDGTIEKFKARLVIQNFKQKLAIDYFDTYALVARISTIRLLFATTSIHNLIIHQMDVKKAFLNGELEEEAYMDQPQGFIMLGNDTRFSMKDIREADVIPSIRIKHEISIPMDTSEKLEYSRVIVCLIYAMTYTRLDIAFVMGKLSRFTSNRGTEHCNNIKDNSSTSDWVFLLGGGVISWASKKQTCITSSTMEYEFVTLTAAGKEAEWLKNLFLEFPLWVKPIAPISIHCNSLATLAKAYNNMYNGKSRHLGVRHSMIRELITNGLVSIEFVRS</sequence>
<comment type="caution">
    <text evidence="2">The sequence shown here is derived from an EMBL/GenBank/DDBJ whole genome shotgun (WGS) entry which is preliminary data.</text>
</comment>
<protein>
    <recommendedName>
        <fullName evidence="1">Reverse transcriptase Ty1/copia-type domain-containing protein</fullName>
    </recommendedName>
</protein>
<dbReference type="AlphaFoldDB" id="A0A6L2KLY5"/>
<dbReference type="PANTHER" id="PTHR11439">
    <property type="entry name" value="GAG-POL-RELATED RETROTRANSPOSON"/>
    <property type="match status" value="1"/>
</dbReference>
<dbReference type="EMBL" id="BKCJ010002698">
    <property type="protein sequence ID" value="GEU50326.1"/>
    <property type="molecule type" value="Genomic_DNA"/>
</dbReference>
<gene>
    <name evidence="2" type="ORF">Tci_022304</name>
</gene>
<feature type="domain" description="Reverse transcriptase Ty1/copia-type" evidence="1">
    <location>
        <begin position="2"/>
        <end position="106"/>
    </location>
</feature>
<reference evidence="2" key="1">
    <citation type="journal article" date="2019" name="Sci. Rep.">
        <title>Draft genome of Tanacetum cinerariifolium, the natural source of mosquito coil.</title>
        <authorList>
            <person name="Yamashiro T."/>
            <person name="Shiraishi A."/>
            <person name="Satake H."/>
            <person name="Nakayama K."/>
        </authorList>
    </citation>
    <scope>NUCLEOTIDE SEQUENCE</scope>
</reference>
<accession>A0A6L2KLY5</accession>
<name>A0A6L2KLY5_TANCI</name>
<organism evidence="2">
    <name type="scientific">Tanacetum cinerariifolium</name>
    <name type="common">Dalmatian daisy</name>
    <name type="synonym">Chrysanthemum cinerariifolium</name>
    <dbReference type="NCBI Taxonomy" id="118510"/>
    <lineage>
        <taxon>Eukaryota</taxon>
        <taxon>Viridiplantae</taxon>
        <taxon>Streptophyta</taxon>
        <taxon>Embryophyta</taxon>
        <taxon>Tracheophyta</taxon>
        <taxon>Spermatophyta</taxon>
        <taxon>Magnoliopsida</taxon>
        <taxon>eudicotyledons</taxon>
        <taxon>Gunneridae</taxon>
        <taxon>Pentapetalae</taxon>
        <taxon>asterids</taxon>
        <taxon>campanulids</taxon>
        <taxon>Asterales</taxon>
        <taxon>Asteraceae</taxon>
        <taxon>Asteroideae</taxon>
        <taxon>Anthemideae</taxon>
        <taxon>Anthemidinae</taxon>
        <taxon>Tanacetum</taxon>
    </lineage>
</organism>
<evidence type="ECO:0000259" key="1">
    <source>
        <dbReference type="Pfam" id="PF07727"/>
    </source>
</evidence>
<evidence type="ECO:0000313" key="2">
    <source>
        <dbReference type="EMBL" id="GEU50326.1"/>
    </source>
</evidence>